<dbReference type="Proteomes" id="UP001054945">
    <property type="component" value="Unassembled WGS sequence"/>
</dbReference>
<accession>A0AAV4XYD1</accession>
<evidence type="ECO:0000313" key="3">
    <source>
        <dbReference type="Proteomes" id="UP001054945"/>
    </source>
</evidence>
<proteinExistence type="predicted"/>
<keyword evidence="3" id="KW-1185">Reference proteome</keyword>
<reference evidence="2 3" key="1">
    <citation type="submission" date="2021-06" db="EMBL/GenBank/DDBJ databases">
        <title>Caerostris extrusa draft genome.</title>
        <authorList>
            <person name="Kono N."/>
            <person name="Arakawa K."/>
        </authorList>
    </citation>
    <scope>NUCLEOTIDE SEQUENCE [LARGE SCALE GENOMIC DNA]</scope>
</reference>
<protein>
    <submittedName>
        <fullName evidence="2">Uncharacterized protein</fullName>
    </submittedName>
</protein>
<feature type="region of interest" description="Disordered" evidence="1">
    <location>
        <begin position="97"/>
        <end position="124"/>
    </location>
</feature>
<name>A0AAV4XYD1_CAEEX</name>
<evidence type="ECO:0000256" key="1">
    <source>
        <dbReference type="SAM" id="MobiDB-lite"/>
    </source>
</evidence>
<dbReference type="EMBL" id="BPLR01018516">
    <property type="protein sequence ID" value="GIZ00193.1"/>
    <property type="molecule type" value="Genomic_DNA"/>
</dbReference>
<comment type="caution">
    <text evidence="2">The sequence shown here is derived from an EMBL/GenBank/DDBJ whole genome shotgun (WGS) entry which is preliminary data.</text>
</comment>
<organism evidence="2 3">
    <name type="scientific">Caerostris extrusa</name>
    <name type="common">Bark spider</name>
    <name type="synonym">Caerostris bankana</name>
    <dbReference type="NCBI Taxonomy" id="172846"/>
    <lineage>
        <taxon>Eukaryota</taxon>
        <taxon>Metazoa</taxon>
        <taxon>Ecdysozoa</taxon>
        <taxon>Arthropoda</taxon>
        <taxon>Chelicerata</taxon>
        <taxon>Arachnida</taxon>
        <taxon>Araneae</taxon>
        <taxon>Araneomorphae</taxon>
        <taxon>Entelegynae</taxon>
        <taxon>Araneoidea</taxon>
        <taxon>Araneidae</taxon>
        <taxon>Caerostris</taxon>
    </lineage>
</organism>
<evidence type="ECO:0000313" key="2">
    <source>
        <dbReference type="EMBL" id="GIZ00193.1"/>
    </source>
</evidence>
<dbReference type="AlphaFoldDB" id="A0AAV4XYD1"/>
<sequence>MRLRMSKPSSRFLGKVDKSVLLILKNHSVCLVRPTTSSTSLSCMEVTSVQTTSNPKGLSKQVQGLRCWGRGTVEVLAAGEAHGCCCRHEERCQMNAGWSSEHDPEASGMRPGDNIVISRPKQKR</sequence>
<gene>
    <name evidence="2" type="ORF">CEXT_281411</name>
</gene>